<dbReference type="Proteomes" id="UP000003880">
    <property type="component" value="Unassembled WGS sequence"/>
</dbReference>
<organism evidence="1 2">
    <name type="scientific">Citrobacter youngae ATCC 29220</name>
    <dbReference type="NCBI Taxonomy" id="500640"/>
    <lineage>
        <taxon>Bacteria</taxon>
        <taxon>Pseudomonadati</taxon>
        <taxon>Pseudomonadota</taxon>
        <taxon>Gammaproteobacteria</taxon>
        <taxon>Enterobacterales</taxon>
        <taxon>Enterobacteriaceae</taxon>
        <taxon>Citrobacter</taxon>
        <taxon>Citrobacter freundii complex</taxon>
    </lineage>
</organism>
<evidence type="ECO:0000313" key="1">
    <source>
        <dbReference type="EMBL" id="EFE09312.1"/>
    </source>
</evidence>
<protein>
    <submittedName>
        <fullName evidence="1">Uncharacterized protein</fullName>
    </submittedName>
</protein>
<accession>D4BAV1</accession>
<comment type="caution">
    <text evidence="1">The sequence shown here is derived from an EMBL/GenBank/DDBJ whole genome shotgun (WGS) entry which is preliminary data.</text>
</comment>
<dbReference type="HOGENOM" id="CLU_3059974_0_0_6"/>
<gene>
    <name evidence="1" type="ORF">CIT292_07597</name>
</gene>
<sequence>MENKHGLFDRTGQLSLKAESPMKMPIFCLYQLWTFTYDYKYQYIANNRTLCLC</sequence>
<evidence type="ECO:0000313" key="2">
    <source>
        <dbReference type="Proteomes" id="UP000003880"/>
    </source>
</evidence>
<reference evidence="1 2" key="1">
    <citation type="submission" date="2010-02" db="EMBL/GenBank/DDBJ databases">
        <authorList>
            <person name="Weinstock G."/>
            <person name="Sodergren E."/>
            <person name="Clifton S."/>
            <person name="Fulton L."/>
            <person name="Fulton B."/>
            <person name="Courtney L."/>
            <person name="Fronick C."/>
            <person name="Harrison M."/>
            <person name="Strong C."/>
            <person name="Farmer C."/>
            <person name="Delahaunty K."/>
            <person name="Markovic C."/>
            <person name="Hall O."/>
            <person name="Minx P."/>
            <person name="Tomlinson C."/>
            <person name="Mitreva M."/>
            <person name="Nelson J."/>
            <person name="Hou S."/>
            <person name="Wollam A."/>
            <person name="Pepin K.H."/>
            <person name="Johnson M."/>
            <person name="Bhonagiri V."/>
            <person name="Zhang X."/>
            <person name="Suruliraj S."/>
            <person name="Warren W."/>
            <person name="Chinwalla A."/>
            <person name="Mardis E.R."/>
            <person name="Wilson R.K."/>
        </authorList>
    </citation>
    <scope>NUCLEOTIDE SEQUENCE [LARGE SCALE GENOMIC DNA]</scope>
    <source>
        <strain evidence="1 2">ATCC 29220</strain>
    </source>
</reference>
<dbReference type="AlphaFoldDB" id="D4BAV1"/>
<dbReference type="EMBL" id="ABWL02000006">
    <property type="protein sequence ID" value="EFE09312.1"/>
    <property type="molecule type" value="Genomic_DNA"/>
</dbReference>
<proteinExistence type="predicted"/>
<name>D4BAV1_9ENTR</name>